<proteinExistence type="inferred from homology"/>
<feature type="compositionally biased region" description="Acidic residues" evidence="7">
    <location>
        <begin position="226"/>
        <end position="240"/>
    </location>
</feature>
<accession>A0A3Q1MB55</accession>
<dbReference type="GO" id="GO:0005576">
    <property type="term" value="C:extracellular region"/>
    <property type="evidence" value="ECO:0007669"/>
    <property type="project" value="UniProtKB-SubCell"/>
</dbReference>
<evidence type="ECO:0000313" key="12">
    <source>
        <dbReference type="VGNC" id="VGNC:36503"/>
    </source>
</evidence>
<reference evidence="10" key="3">
    <citation type="submission" date="2025-09" db="UniProtKB">
        <authorList>
            <consortium name="Ensembl"/>
        </authorList>
    </citation>
    <scope>IDENTIFICATION</scope>
    <source>
        <strain evidence="10">Hereford</strain>
    </source>
</reference>
<comment type="similarity">
    <text evidence="3 6">Belongs to the TUB family.</text>
</comment>
<feature type="region of interest" description="Disordered" evidence="7">
    <location>
        <begin position="67"/>
        <end position="101"/>
    </location>
</feature>
<keyword evidence="4" id="KW-0963">Cytoplasm</keyword>
<reference evidence="10" key="1">
    <citation type="submission" date="2018-03" db="EMBL/GenBank/DDBJ databases">
        <title>ARS-UCD1.2.</title>
        <authorList>
            <person name="Rosen B.D."/>
            <person name="Bickhart D.M."/>
            <person name="Koren S."/>
            <person name="Schnabel R.D."/>
            <person name="Hall R."/>
            <person name="Zimin A."/>
            <person name="Dreischer C."/>
            <person name="Schultheiss S."/>
            <person name="Schroeder S.G."/>
            <person name="Elsik C.G."/>
            <person name="Couldrey C."/>
            <person name="Liu G.E."/>
            <person name="Van Tassell C.P."/>
            <person name="Phillippy A.M."/>
            <person name="Smith T.P.L."/>
            <person name="Medrano J.F."/>
        </authorList>
    </citation>
    <scope>NUCLEOTIDE SEQUENCE [LARGE SCALE GENOMIC DNA]</scope>
    <source>
        <strain evidence="10">Hereford</strain>
    </source>
</reference>
<evidence type="ECO:0000256" key="6">
    <source>
        <dbReference type="RuleBase" id="RU361125"/>
    </source>
</evidence>
<feature type="domain" description="Tubby C-terminal" evidence="8">
    <location>
        <begin position="291"/>
        <end position="535"/>
    </location>
</feature>
<dbReference type="Pfam" id="PF16322">
    <property type="entry name" value="Tub_N"/>
    <property type="match status" value="1"/>
</dbReference>
<dbReference type="GeneTree" id="ENSGT00940000158372"/>
<evidence type="ECO:0000256" key="4">
    <source>
        <dbReference type="ARBA" id="ARBA00022490"/>
    </source>
</evidence>
<evidence type="ECO:0000313" key="11">
    <source>
        <dbReference type="Proteomes" id="UP000009136"/>
    </source>
</evidence>
<dbReference type="PRINTS" id="PR01573">
    <property type="entry name" value="SUPERTUBBY"/>
</dbReference>
<dbReference type="PROSITE" id="PS01201">
    <property type="entry name" value="TUB_2"/>
    <property type="match status" value="1"/>
</dbReference>
<dbReference type="InterPro" id="IPR025659">
    <property type="entry name" value="Tubby-like_C"/>
</dbReference>
<dbReference type="VGNC" id="VGNC:36503">
    <property type="gene designation" value="TUB"/>
</dbReference>
<evidence type="ECO:0000313" key="10">
    <source>
        <dbReference type="Ensembl" id="ENSBTAP00000065898.2"/>
    </source>
</evidence>
<evidence type="ECO:0000259" key="9">
    <source>
        <dbReference type="Pfam" id="PF16322"/>
    </source>
</evidence>
<evidence type="ECO:0000259" key="8">
    <source>
        <dbReference type="Pfam" id="PF01167"/>
    </source>
</evidence>
<organism evidence="10 11">
    <name type="scientific">Bos taurus</name>
    <name type="common">Bovine</name>
    <dbReference type="NCBI Taxonomy" id="9913"/>
    <lineage>
        <taxon>Eukaryota</taxon>
        <taxon>Metazoa</taxon>
        <taxon>Chordata</taxon>
        <taxon>Craniata</taxon>
        <taxon>Vertebrata</taxon>
        <taxon>Euteleostomi</taxon>
        <taxon>Mammalia</taxon>
        <taxon>Eutheria</taxon>
        <taxon>Laurasiatheria</taxon>
        <taxon>Artiodactyla</taxon>
        <taxon>Ruminantia</taxon>
        <taxon>Pecora</taxon>
        <taxon>Bovidae</taxon>
        <taxon>Bovinae</taxon>
        <taxon>Bos</taxon>
    </lineage>
</organism>
<feature type="compositionally biased region" description="Low complexity" evidence="7">
    <location>
        <begin position="131"/>
        <end position="146"/>
    </location>
</feature>
<dbReference type="FunFam" id="3.20.90.10:FF:000001">
    <property type="entry name" value="Tubby-like protein"/>
    <property type="match status" value="1"/>
</dbReference>
<feature type="region of interest" description="Disordered" evidence="7">
    <location>
        <begin position="125"/>
        <end position="279"/>
    </location>
</feature>
<dbReference type="OrthoDB" id="8775810at2759"/>
<name>A0A3Q1MB55_BOVIN</name>
<keyword evidence="11" id="KW-1185">Reference proteome</keyword>
<evidence type="ECO:0000256" key="5">
    <source>
        <dbReference type="ARBA" id="ARBA00022525"/>
    </source>
</evidence>
<reference evidence="10" key="2">
    <citation type="submission" date="2025-08" db="UniProtKB">
        <authorList>
            <consortium name="Ensembl"/>
        </authorList>
    </citation>
    <scope>IDENTIFICATION</scope>
    <source>
        <strain evidence="10">Hereford</strain>
    </source>
</reference>
<feature type="compositionally biased region" description="Low complexity" evidence="7">
    <location>
        <begin position="241"/>
        <end position="255"/>
    </location>
</feature>
<evidence type="ECO:0000256" key="3">
    <source>
        <dbReference type="ARBA" id="ARBA00007129"/>
    </source>
</evidence>
<evidence type="ECO:0000256" key="2">
    <source>
        <dbReference type="ARBA" id="ARBA00004613"/>
    </source>
</evidence>
<dbReference type="PROSITE" id="PS01200">
    <property type="entry name" value="TUB_1"/>
    <property type="match status" value="1"/>
</dbReference>
<dbReference type="GO" id="GO:0005737">
    <property type="term" value="C:cytoplasm"/>
    <property type="evidence" value="ECO:0007669"/>
    <property type="project" value="UniProtKB-SubCell"/>
</dbReference>
<comment type="subcellular location">
    <subcellularLocation>
        <location evidence="1">Cytoplasm</location>
    </subcellularLocation>
    <subcellularLocation>
        <location evidence="2">Secreted</location>
    </subcellularLocation>
</comment>
<protein>
    <recommendedName>
        <fullName evidence="6">Tubby-like protein</fullName>
    </recommendedName>
</protein>
<dbReference type="Bgee" id="ENSBTAG00000004862">
    <property type="expression patterns" value="Expressed in retina and 105 other cell types or tissues"/>
</dbReference>
<feature type="domain" description="Tubby N-terminal" evidence="9">
    <location>
        <begin position="61"/>
        <end position="271"/>
    </location>
</feature>
<dbReference type="PANTHER" id="PTHR16517:SF20">
    <property type="entry name" value="TUBBY PROTEIN HOMOLOG"/>
    <property type="match status" value="1"/>
</dbReference>
<gene>
    <name evidence="10 12" type="primary">TUB</name>
</gene>
<dbReference type="InterPro" id="IPR005398">
    <property type="entry name" value="Tubby_N"/>
</dbReference>
<dbReference type="AlphaFoldDB" id="A0A3Q1MB55"/>
<dbReference type="PANTHER" id="PTHR16517">
    <property type="entry name" value="TUBBY-RELATED"/>
    <property type="match status" value="1"/>
</dbReference>
<dbReference type="PRINTS" id="PR01574">
    <property type="entry name" value="TUBBYPROTEIN"/>
</dbReference>
<evidence type="ECO:0000256" key="7">
    <source>
        <dbReference type="SAM" id="MobiDB-lite"/>
    </source>
</evidence>
<dbReference type="Ensembl" id="ENSBTAT00000068156.2">
    <property type="protein sequence ID" value="ENSBTAP00000065898.2"/>
    <property type="gene ID" value="ENSBTAG00000004862.7"/>
</dbReference>
<dbReference type="Pfam" id="PF01167">
    <property type="entry name" value="Tub"/>
    <property type="match status" value="1"/>
</dbReference>
<dbReference type="SUPFAM" id="SSF54518">
    <property type="entry name" value="Tubby C-terminal domain-like"/>
    <property type="match status" value="1"/>
</dbReference>
<keyword evidence="5" id="KW-0964">Secreted</keyword>
<dbReference type="Proteomes" id="UP000009136">
    <property type="component" value="Chromosome 15"/>
</dbReference>
<evidence type="ECO:0000256" key="1">
    <source>
        <dbReference type="ARBA" id="ARBA00004496"/>
    </source>
</evidence>
<sequence>MSARSGQARGRNDKVRYKAVESPLLFVLRRTTRRKYWKEGREIARVLDDEGSNLRQQKLDRQRALLEQKQKKKRQEPLMVQANADGRPRSRRARQSEEQAPLVESYLSGSTGYQVQEADSLASVPLGTAHPTAPASAKRTKAAAAAGGQGGASRKERKGKHKGSGGPAALAEDKSEARGPVQILTVGQSDQAQDAGETATGGGTRPGGQDIRATMQRKGISSSMSFEEEEEEEEEEEDENSSSSSQLNSNTRPSSATSRKSTREAASAPSPTAPEPSVDVEVQDLEEFALRPAPQGITIKCRITRDKKGMDRGMYPTYFLHLDREDGKKVFLLAGRKRKKSKTSNYLISVDPTDLSRGGDSYIGKLRSNLMGTKFTVYDNGVNPQKASASTLESGTLRQELAAVCYETNVLGFKGPRKMSVIVPGMTMVHERVSIRPRNEHETLLARWQNKNTESIIELQNKTPVWNDDTQSYVLNFHGRVTQASVKNFQIIHGNDPDYIVMQFGRVAEDVFTMDYNYPLCALQAFAIALSSFDSKLACE</sequence>
<dbReference type="InterPro" id="IPR018066">
    <property type="entry name" value="Tubby_C_CS"/>
</dbReference>
<dbReference type="Gene3D" id="3.20.90.10">
    <property type="entry name" value="Tubby Protein, Chain A"/>
    <property type="match status" value="1"/>
</dbReference>
<dbReference type="InterPro" id="IPR000007">
    <property type="entry name" value="Tubby_C"/>
</dbReference>
<dbReference type="VEuPathDB" id="HostDB:ENSBTAG00000004862"/>